<dbReference type="AlphaFoldDB" id="A0A941J3K1"/>
<dbReference type="InterPro" id="IPR016181">
    <property type="entry name" value="Acyl_CoA_acyltransferase"/>
</dbReference>
<dbReference type="InterPro" id="IPR010033">
    <property type="entry name" value="HAD_SF_ppase_IIIC"/>
</dbReference>
<dbReference type="InterPro" id="IPR023214">
    <property type="entry name" value="HAD_sf"/>
</dbReference>
<name>A0A941J3K1_9ACTN</name>
<proteinExistence type="predicted"/>
<dbReference type="InterPro" id="IPR000182">
    <property type="entry name" value="GNAT_dom"/>
</dbReference>
<evidence type="ECO:0000259" key="1">
    <source>
        <dbReference type="PROSITE" id="PS51186"/>
    </source>
</evidence>
<gene>
    <name evidence="2" type="ORF">KEF29_23730</name>
</gene>
<dbReference type="InterPro" id="IPR036412">
    <property type="entry name" value="HAD-like_sf"/>
</dbReference>
<dbReference type="Gene3D" id="3.40.630.30">
    <property type="match status" value="1"/>
</dbReference>
<dbReference type="SUPFAM" id="SSF55729">
    <property type="entry name" value="Acyl-CoA N-acyltransferases (Nat)"/>
    <property type="match status" value="1"/>
</dbReference>
<dbReference type="InterPro" id="IPR010037">
    <property type="entry name" value="FkbH_domain"/>
</dbReference>
<feature type="domain" description="N-acetyltransferase" evidence="1">
    <location>
        <begin position="195"/>
        <end position="343"/>
    </location>
</feature>
<accession>A0A941J3K1</accession>
<dbReference type="EMBL" id="JAGTPG010000002">
    <property type="protein sequence ID" value="MBR8641370.1"/>
    <property type="molecule type" value="Genomic_DNA"/>
</dbReference>
<evidence type="ECO:0000313" key="2">
    <source>
        <dbReference type="EMBL" id="MBR8641370.1"/>
    </source>
</evidence>
<evidence type="ECO:0000313" key="3">
    <source>
        <dbReference type="Proteomes" id="UP000682308"/>
    </source>
</evidence>
<dbReference type="Proteomes" id="UP000682308">
    <property type="component" value="Unassembled WGS sequence"/>
</dbReference>
<keyword evidence="3" id="KW-1185">Reference proteome</keyword>
<protein>
    <submittedName>
        <fullName evidence="2">HAD-IIIC family phosphatase</fullName>
    </submittedName>
</protein>
<sequence length="358" mass="39772">MTKAQDVTATERPPKTKGRVKCVVWDLDNTVWDGTLLEDADVKLRPGVRETLEALDARGILNSIASRNDHDNAMQRLDALGVADFFLAPQINWGPKSSSVAAVAQALNIGIDALAFVDDQPFEREEVAHSHPQVLGVDAADVPAFADRPEFHPRFITEDAGKRRSMYRSGEQRTHAEENFDGAPEEFLASLGMVFTIDRAQVEDLQRAEELTVRTNQLNSTGVTYSYEELRELSASEDHLLLMAGLDDRFGTYGRIGLALVQTDGPVWHLKLLLMSCRVMNRGVGTVLLHHIMRLAQDRGARLQADFVPTDRNRVMYVTYRFAGFEEAGKRDNGALVLQASVDDIPSPPAYLDLRIGD</sequence>
<dbReference type="SUPFAM" id="SSF56784">
    <property type="entry name" value="HAD-like"/>
    <property type="match status" value="1"/>
</dbReference>
<dbReference type="GO" id="GO:0016747">
    <property type="term" value="F:acyltransferase activity, transferring groups other than amino-acyl groups"/>
    <property type="evidence" value="ECO:0007669"/>
    <property type="project" value="InterPro"/>
</dbReference>
<reference evidence="2 3" key="1">
    <citation type="submission" date="2021-04" db="EMBL/GenBank/DDBJ databases">
        <title>Characterization of the biosynthetic gene cluster of new lipopeptides with antitumor activity in the genome of the marine Streptomyces PHM034.</title>
        <authorList>
            <person name="Ceniceros A."/>
            <person name="Canedo L."/>
            <person name="Mendez C."/>
            <person name="Olano C."/>
            <person name="Schleissner C."/>
            <person name="Cuevas C."/>
            <person name="De La Calle F."/>
            <person name="Salas J.A."/>
        </authorList>
    </citation>
    <scope>NUCLEOTIDE SEQUENCE [LARGE SCALE GENOMIC DNA]</scope>
    <source>
        <strain evidence="2 3">PHM034</strain>
    </source>
</reference>
<dbReference type="Gene3D" id="3.40.50.1000">
    <property type="entry name" value="HAD superfamily/HAD-like"/>
    <property type="match status" value="1"/>
</dbReference>
<dbReference type="PROSITE" id="PS51186">
    <property type="entry name" value="GNAT"/>
    <property type="match status" value="1"/>
</dbReference>
<organism evidence="2 3">
    <name type="scientific">Streptomyces tuirus</name>
    <dbReference type="NCBI Taxonomy" id="68278"/>
    <lineage>
        <taxon>Bacteria</taxon>
        <taxon>Bacillati</taxon>
        <taxon>Actinomycetota</taxon>
        <taxon>Actinomycetes</taxon>
        <taxon>Kitasatosporales</taxon>
        <taxon>Streptomycetaceae</taxon>
        <taxon>Streptomyces</taxon>
    </lineage>
</organism>
<dbReference type="NCBIfam" id="TIGR01681">
    <property type="entry name" value="HAD-SF-IIIC"/>
    <property type="match status" value="1"/>
</dbReference>
<comment type="caution">
    <text evidence="2">The sequence shown here is derived from an EMBL/GenBank/DDBJ whole genome shotgun (WGS) entry which is preliminary data.</text>
</comment>
<dbReference type="NCBIfam" id="TIGR01686">
    <property type="entry name" value="FkbH"/>
    <property type="match status" value="1"/>
</dbReference>